<comment type="similarity">
    <text evidence="1">Belongs to the ComF/GntX family.</text>
</comment>
<name>D7CVX5_TRURR</name>
<dbReference type="STRING" id="649638.Trad_1111"/>
<dbReference type="GO" id="GO:0016757">
    <property type="term" value="F:glycosyltransferase activity"/>
    <property type="evidence" value="ECO:0007669"/>
    <property type="project" value="UniProtKB-KW"/>
</dbReference>
<accession>D7CVX5</accession>
<dbReference type="PANTHER" id="PTHR47505">
    <property type="entry name" value="DNA UTILIZATION PROTEIN YHGH"/>
    <property type="match status" value="1"/>
</dbReference>
<sequence length="209" mass="21839">MFALLRCPACRSAPGRASGLCAGCEATLFSPRVEAFALSLGPYEGALARTVRALKFGGARRLCEPLGARLALEVARAAWPLDAVCAVPLHPLRRLTRGYNQSALVAEVAARHLRLPYRPVLRRTRRTRQQARLAAPARPDNVAGAFRCAPLAGERILLVDDVSTSGATATECALALFAAGAARVYLATLAAAAPGALAATHGAPLKAPP</sequence>
<dbReference type="InterPro" id="IPR029057">
    <property type="entry name" value="PRTase-like"/>
</dbReference>
<dbReference type="PANTHER" id="PTHR47505:SF1">
    <property type="entry name" value="DNA UTILIZATION PROTEIN YHGH"/>
    <property type="match status" value="1"/>
</dbReference>
<dbReference type="Proteomes" id="UP000000379">
    <property type="component" value="Chromosome"/>
</dbReference>
<evidence type="ECO:0000313" key="2">
    <source>
        <dbReference type="EMBL" id="ADI14238.1"/>
    </source>
</evidence>
<dbReference type="EMBL" id="CP002049">
    <property type="protein sequence ID" value="ADI14238.1"/>
    <property type="molecule type" value="Genomic_DNA"/>
</dbReference>
<gene>
    <name evidence="2" type="ordered locus">Trad_1111</name>
</gene>
<dbReference type="SUPFAM" id="SSF53271">
    <property type="entry name" value="PRTase-like"/>
    <property type="match status" value="1"/>
</dbReference>
<evidence type="ECO:0000256" key="1">
    <source>
        <dbReference type="ARBA" id="ARBA00008007"/>
    </source>
</evidence>
<dbReference type="Gene3D" id="3.40.50.2020">
    <property type="match status" value="1"/>
</dbReference>
<dbReference type="eggNOG" id="COG1040">
    <property type="taxonomic scope" value="Bacteria"/>
</dbReference>
<keyword evidence="2" id="KW-0328">Glycosyltransferase</keyword>
<proteinExistence type="inferred from homology"/>
<reference evidence="2 3" key="2">
    <citation type="journal article" date="2011" name="Stand. Genomic Sci.">
        <title>Complete genome sequence of Truepera radiovictrix type strain (RQ-24).</title>
        <authorList>
            <person name="Ivanova N."/>
            <person name="Rohde C."/>
            <person name="Munk C."/>
            <person name="Nolan M."/>
            <person name="Lucas S."/>
            <person name="Del Rio T.G."/>
            <person name="Tice H."/>
            <person name="Deshpande S."/>
            <person name="Cheng J.F."/>
            <person name="Tapia R."/>
            <person name="Han C."/>
            <person name="Goodwin L."/>
            <person name="Pitluck S."/>
            <person name="Liolios K."/>
            <person name="Mavromatis K."/>
            <person name="Mikhailova N."/>
            <person name="Pati A."/>
            <person name="Chen A."/>
            <person name="Palaniappan K."/>
            <person name="Land M."/>
            <person name="Hauser L."/>
            <person name="Chang Y.J."/>
            <person name="Jeffries C.D."/>
            <person name="Brambilla E."/>
            <person name="Rohde M."/>
            <person name="Goker M."/>
            <person name="Tindall B.J."/>
            <person name="Woyke T."/>
            <person name="Bristow J."/>
            <person name="Eisen J.A."/>
            <person name="Markowitz V."/>
            <person name="Hugenholtz P."/>
            <person name="Kyrpides N.C."/>
            <person name="Klenk H.P."/>
            <person name="Lapidus A."/>
        </authorList>
    </citation>
    <scope>NUCLEOTIDE SEQUENCE [LARGE SCALE GENOMIC DNA]</scope>
    <source>
        <strain evidence="3">DSM 17093 / CIP 108686 / LMG 22925 / RQ-24</strain>
    </source>
</reference>
<dbReference type="HOGENOM" id="CLU_054549_1_0_0"/>
<dbReference type="KEGG" id="tra:Trad_1111"/>
<keyword evidence="3" id="KW-1185">Reference proteome</keyword>
<dbReference type="OrthoDB" id="9779910at2"/>
<organism evidence="2 3">
    <name type="scientific">Truepera radiovictrix (strain DSM 17093 / CIP 108686 / LMG 22925 / RQ-24)</name>
    <dbReference type="NCBI Taxonomy" id="649638"/>
    <lineage>
        <taxon>Bacteria</taxon>
        <taxon>Thermotogati</taxon>
        <taxon>Deinococcota</taxon>
        <taxon>Deinococci</taxon>
        <taxon>Trueperales</taxon>
        <taxon>Trueperaceae</taxon>
        <taxon>Truepera</taxon>
    </lineage>
</organism>
<reference evidence="3" key="1">
    <citation type="submission" date="2010-05" db="EMBL/GenBank/DDBJ databases">
        <title>The complete genome of Truepera radiovictris DSM 17093.</title>
        <authorList>
            <consortium name="US DOE Joint Genome Institute (JGI-PGF)"/>
            <person name="Lucas S."/>
            <person name="Copeland A."/>
            <person name="Lapidus A."/>
            <person name="Glavina del Rio T."/>
            <person name="Dalin E."/>
            <person name="Tice H."/>
            <person name="Bruce D."/>
            <person name="Goodwin L."/>
            <person name="Pitluck S."/>
            <person name="Kyrpides N."/>
            <person name="Mavromatis K."/>
            <person name="Ovchinnikova G."/>
            <person name="Munk A.C."/>
            <person name="Detter J.C."/>
            <person name="Han C."/>
            <person name="Tapia R."/>
            <person name="Land M."/>
            <person name="Hauser L."/>
            <person name="Markowitz V."/>
            <person name="Cheng J.-F."/>
            <person name="Hugenholtz P."/>
            <person name="Woyke T."/>
            <person name="Wu D."/>
            <person name="Tindall B."/>
            <person name="Pomrenke H.G."/>
            <person name="Brambilla E."/>
            <person name="Klenk H.-P."/>
            <person name="Eisen J.A."/>
        </authorList>
    </citation>
    <scope>NUCLEOTIDE SEQUENCE [LARGE SCALE GENOMIC DNA]</scope>
    <source>
        <strain evidence="3">DSM 17093 / CIP 108686 / LMG 22925 / RQ-24</strain>
    </source>
</reference>
<dbReference type="RefSeq" id="WP_013177609.1">
    <property type="nucleotide sequence ID" value="NC_014221.1"/>
</dbReference>
<evidence type="ECO:0000313" key="3">
    <source>
        <dbReference type="Proteomes" id="UP000000379"/>
    </source>
</evidence>
<dbReference type="CDD" id="cd06223">
    <property type="entry name" value="PRTases_typeI"/>
    <property type="match status" value="1"/>
</dbReference>
<protein>
    <submittedName>
        <fullName evidence="2">Phosphoribosyltransferase</fullName>
    </submittedName>
</protein>
<dbReference type="InterPro" id="IPR000836">
    <property type="entry name" value="PRTase_dom"/>
</dbReference>
<dbReference type="AlphaFoldDB" id="D7CVX5"/>
<dbReference type="InterPro" id="IPR051910">
    <property type="entry name" value="ComF/GntX_DNA_util-trans"/>
</dbReference>
<keyword evidence="2" id="KW-0808">Transferase</keyword>